<dbReference type="AlphaFoldDB" id="A0A139WAW2"/>
<dbReference type="InterPro" id="IPR033922">
    <property type="entry name" value="NAD_bind_Glu_DH"/>
</dbReference>
<gene>
    <name evidence="9" type="primary">AUGUSTUS-3.0.2_31634</name>
    <name evidence="9" type="ORF">TcasGA2_TC031634</name>
</gene>
<dbReference type="GO" id="GO:0006538">
    <property type="term" value="P:L-glutamate catabolic process"/>
    <property type="evidence" value="ECO:0000318"/>
    <property type="project" value="GO_Central"/>
</dbReference>
<evidence type="ECO:0000256" key="4">
    <source>
        <dbReference type="ARBA" id="ARBA00048577"/>
    </source>
</evidence>
<feature type="domain" description="Glutamate/phenylalanine/leucine/valine/L-tryptophan dehydrogenase C-terminal" evidence="8">
    <location>
        <begin position="224"/>
        <end position="505"/>
    </location>
</feature>
<dbReference type="Pfam" id="PF02812">
    <property type="entry name" value="ELFV_dehydrog_N"/>
    <property type="match status" value="1"/>
</dbReference>
<dbReference type="InParanoid" id="A0A139WAW2"/>
<dbReference type="SMART" id="SM00839">
    <property type="entry name" value="ELFV_dehydrog"/>
    <property type="match status" value="1"/>
</dbReference>
<evidence type="ECO:0000313" key="9">
    <source>
        <dbReference type="EMBL" id="KYB25039.1"/>
    </source>
</evidence>
<reference evidence="9 10" key="2">
    <citation type="journal article" date="2010" name="Nucleic Acids Res.">
        <title>BeetleBase in 2010: revisions to provide comprehensive genomic information for Tribolium castaneum.</title>
        <authorList>
            <person name="Kim H.S."/>
            <person name="Murphy T."/>
            <person name="Xia J."/>
            <person name="Caragea D."/>
            <person name="Park Y."/>
            <person name="Beeman R.W."/>
            <person name="Lorenzen M.D."/>
            <person name="Butcher S."/>
            <person name="Manak J.R."/>
            <person name="Brown S.J."/>
        </authorList>
    </citation>
    <scope>GENOME REANNOTATION</scope>
    <source>
        <strain evidence="9 10">Georgia GA2</strain>
    </source>
</reference>
<feature type="site" description="Important for catalysis" evidence="6">
    <location>
        <position position="191"/>
    </location>
</feature>
<evidence type="ECO:0000256" key="2">
    <source>
        <dbReference type="ARBA" id="ARBA00023002"/>
    </source>
</evidence>
<dbReference type="InterPro" id="IPR006097">
    <property type="entry name" value="Glu/Leu/Phe/Val/Trp_DH_dimer"/>
</dbReference>
<keyword evidence="10" id="KW-1185">Reference proteome</keyword>
<comment type="catalytic activity">
    <reaction evidence="4">
        <text>L-glutamate + NADP(+) + H2O = 2-oxoglutarate + NH4(+) + NADPH + H(+)</text>
        <dbReference type="Rhea" id="RHEA:11612"/>
        <dbReference type="ChEBI" id="CHEBI:15377"/>
        <dbReference type="ChEBI" id="CHEBI:15378"/>
        <dbReference type="ChEBI" id="CHEBI:16810"/>
        <dbReference type="ChEBI" id="CHEBI:28938"/>
        <dbReference type="ChEBI" id="CHEBI:29985"/>
        <dbReference type="ChEBI" id="CHEBI:57783"/>
        <dbReference type="ChEBI" id="CHEBI:58349"/>
        <dbReference type="EC" id="1.4.1.3"/>
    </reaction>
</comment>
<reference evidence="9 10" key="1">
    <citation type="journal article" date="2008" name="Nature">
        <title>The genome of the model beetle and pest Tribolium castaneum.</title>
        <authorList>
            <consortium name="Tribolium Genome Sequencing Consortium"/>
            <person name="Richards S."/>
            <person name="Gibbs R.A."/>
            <person name="Weinstock G.M."/>
            <person name="Brown S.J."/>
            <person name="Denell R."/>
            <person name="Beeman R.W."/>
            <person name="Gibbs R."/>
            <person name="Beeman R.W."/>
            <person name="Brown S.J."/>
            <person name="Bucher G."/>
            <person name="Friedrich M."/>
            <person name="Grimmelikhuijzen C.J."/>
            <person name="Klingler M."/>
            <person name="Lorenzen M."/>
            <person name="Richards S."/>
            <person name="Roth S."/>
            <person name="Schroder R."/>
            <person name="Tautz D."/>
            <person name="Zdobnov E.M."/>
            <person name="Muzny D."/>
            <person name="Gibbs R.A."/>
            <person name="Weinstock G.M."/>
            <person name="Attaway T."/>
            <person name="Bell S."/>
            <person name="Buhay C.J."/>
            <person name="Chandrabose M.N."/>
            <person name="Chavez D."/>
            <person name="Clerk-Blankenburg K.P."/>
            <person name="Cree A."/>
            <person name="Dao M."/>
            <person name="Davis C."/>
            <person name="Chacko J."/>
            <person name="Dinh H."/>
            <person name="Dugan-Rocha S."/>
            <person name="Fowler G."/>
            <person name="Garner T.T."/>
            <person name="Garnes J."/>
            <person name="Gnirke A."/>
            <person name="Hawes A."/>
            <person name="Hernandez J."/>
            <person name="Hines S."/>
            <person name="Holder M."/>
            <person name="Hume J."/>
            <person name="Jhangiani S.N."/>
            <person name="Joshi V."/>
            <person name="Khan Z.M."/>
            <person name="Jackson L."/>
            <person name="Kovar C."/>
            <person name="Kowis A."/>
            <person name="Lee S."/>
            <person name="Lewis L.R."/>
            <person name="Margolis J."/>
            <person name="Morgan M."/>
            <person name="Nazareth L.V."/>
            <person name="Nguyen N."/>
            <person name="Okwuonu G."/>
            <person name="Parker D."/>
            <person name="Richards S."/>
            <person name="Ruiz S.J."/>
            <person name="Santibanez J."/>
            <person name="Savard J."/>
            <person name="Scherer S.E."/>
            <person name="Schneider B."/>
            <person name="Sodergren E."/>
            <person name="Tautz D."/>
            <person name="Vattahil S."/>
            <person name="Villasana D."/>
            <person name="White C.S."/>
            <person name="Wright R."/>
            <person name="Park Y."/>
            <person name="Beeman R.W."/>
            <person name="Lord J."/>
            <person name="Oppert B."/>
            <person name="Lorenzen M."/>
            <person name="Brown S."/>
            <person name="Wang L."/>
            <person name="Savard J."/>
            <person name="Tautz D."/>
            <person name="Richards S."/>
            <person name="Weinstock G."/>
            <person name="Gibbs R.A."/>
            <person name="Liu Y."/>
            <person name="Worley K."/>
            <person name="Weinstock G."/>
            <person name="Elsik C.G."/>
            <person name="Reese J.T."/>
            <person name="Elhaik E."/>
            <person name="Landan G."/>
            <person name="Graur D."/>
            <person name="Arensburger P."/>
            <person name="Atkinson P."/>
            <person name="Beeman R.W."/>
            <person name="Beidler J."/>
            <person name="Brown S.J."/>
            <person name="Demuth J.P."/>
            <person name="Drury D.W."/>
            <person name="Du Y.Z."/>
            <person name="Fujiwara H."/>
            <person name="Lorenzen M."/>
            <person name="Maselli V."/>
            <person name="Osanai M."/>
            <person name="Park Y."/>
            <person name="Robertson H.M."/>
            <person name="Tu Z."/>
            <person name="Wang J.J."/>
            <person name="Wang S."/>
            <person name="Richards S."/>
            <person name="Song H."/>
            <person name="Zhang L."/>
            <person name="Sodergren E."/>
            <person name="Werner D."/>
            <person name="Stanke M."/>
            <person name="Morgenstern B."/>
            <person name="Solovyev V."/>
            <person name="Kosarev P."/>
            <person name="Brown G."/>
            <person name="Chen H.C."/>
            <person name="Ermolaeva O."/>
            <person name="Hlavina W."/>
            <person name="Kapustin Y."/>
            <person name="Kiryutin B."/>
            <person name="Kitts P."/>
            <person name="Maglott D."/>
            <person name="Pruitt K."/>
            <person name="Sapojnikov V."/>
            <person name="Souvorov A."/>
            <person name="Mackey A.J."/>
            <person name="Waterhouse R.M."/>
            <person name="Wyder S."/>
            <person name="Zdobnov E.M."/>
            <person name="Zdobnov E.M."/>
            <person name="Wyder S."/>
            <person name="Kriventseva E.V."/>
            <person name="Kadowaki T."/>
            <person name="Bork P."/>
            <person name="Aranda M."/>
            <person name="Bao R."/>
            <person name="Beermann A."/>
            <person name="Berns N."/>
            <person name="Bolognesi R."/>
            <person name="Bonneton F."/>
            <person name="Bopp D."/>
            <person name="Brown S.J."/>
            <person name="Bucher G."/>
            <person name="Butts T."/>
            <person name="Chaumot A."/>
            <person name="Denell R.E."/>
            <person name="Ferrier D.E."/>
            <person name="Friedrich M."/>
            <person name="Gordon C.M."/>
            <person name="Jindra M."/>
            <person name="Klingler M."/>
            <person name="Lan Q."/>
            <person name="Lattorff H.M."/>
            <person name="Laudet V."/>
            <person name="von Levetsow C."/>
            <person name="Liu Z."/>
            <person name="Lutz R."/>
            <person name="Lynch J.A."/>
            <person name="da Fonseca R.N."/>
            <person name="Posnien N."/>
            <person name="Reuter R."/>
            <person name="Roth S."/>
            <person name="Savard J."/>
            <person name="Schinko J.B."/>
            <person name="Schmitt C."/>
            <person name="Schoppmeier M."/>
            <person name="Schroder R."/>
            <person name="Shippy T.D."/>
            <person name="Simonnet F."/>
            <person name="Marques-Souza H."/>
            <person name="Tautz D."/>
            <person name="Tomoyasu Y."/>
            <person name="Trauner J."/>
            <person name="Van der Zee M."/>
            <person name="Vervoort M."/>
            <person name="Wittkopp N."/>
            <person name="Wimmer E.A."/>
            <person name="Yang X."/>
            <person name="Jones A.K."/>
            <person name="Sattelle D.B."/>
            <person name="Ebert P.R."/>
            <person name="Nelson D."/>
            <person name="Scott J.G."/>
            <person name="Beeman R.W."/>
            <person name="Muthukrishnan S."/>
            <person name="Kramer K.J."/>
            <person name="Arakane Y."/>
            <person name="Beeman R.W."/>
            <person name="Zhu Q."/>
            <person name="Hogenkamp D."/>
            <person name="Dixit R."/>
            <person name="Oppert B."/>
            <person name="Jiang H."/>
            <person name="Zou Z."/>
            <person name="Marshall J."/>
            <person name="Elpidina E."/>
            <person name="Vinokurov K."/>
            <person name="Oppert C."/>
            <person name="Zou Z."/>
            <person name="Evans J."/>
            <person name="Lu Z."/>
            <person name="Zhao P."/>
            <person name="Sumathipala N."/>
            <person name="Altincicek B."/>
            <person name="Vilcinskas A."/>
            <person name="Williams M."/>
            <person name="Hultmark D."/>
            <person name="Hetru C."/>
            <person name="Jiang H."/>
            <person name="Grimmelikhuijzen C.J."/>
            <person name="Hauser F."/>
            <person name="Cazzamali G."/>
            <person name="Williamson M."/>
            <person name="Park Y."/>
            <person name="Li B."/>
            <person name="Tanaka Y."/>
            <person name="Predel R."/>
            <person name="Neupert S."/>
            <person name="Schachtner J."/>
            <person name="Verleyen P."/>
            <person name="Raible F."/>
            <person name="Bork P."/>
            <person name="Friedrich M."/>
            <person name="Walden K.K."/>
            <person name="Robertson H.M."/>
            <person name="Angeli S."/>
            <person name="Foret S."/>
            <person name="Bucher G."/>
            <person name="Schuetz S."/>
            <person name="Maleszka R."/>
            <person name="Wimmer E.A."/>
            <person name="Beeman R.W."/>
            <person name="Lorenzen M."/>
            <person name="Tomoyasu Y."/>
            <person name="Miller S.C."/>
            <person name="Grossmann D."/>
            <person name="Bucher G."/>
        </authorList>
    </citation>
    <scope>NUCLEOTIDE SEQUENCE [LARGE SCALE GENOMIC DNA]</scope>
    <source>
        <strain evidence="9 10">Georgia GA2</strain>
    </source>
</reference>
<evidence type="ECO:0000256" key="6">
    <source>
        <dbReference type="PIRSR" id="PIRSR000185-3"/>
    </source>
</evidence>
<dbReference type="PANTHER" id="PTHR11606:SF13">
    <property type="entry name" value="GLUTAMATE DEHYDROGENASE 1, MITOCHONDRIAL"/>
    <property type="match status" value="1"/>
</dbReference>
<dbReference type="Proteomes" id="UP000007266">
    <property type="component" value="Linkage group 10"/>
</dbReference>
<evidence type="ECO:0000313" key="10">
    <source>
        <dbReference type="Proteomes" id="UP000007266"/>
    </source>
</evidence>
<dbReference type="OrthoDB" id="6718861at2759"/>
<dbReference type="InterPro" id="IPR036291">
    <property type="entry name" value="NAD(P)-bd_dom_sf"/>
</dbReference>
<dbReference type="PRINTS" id="PR00082">
    <property type="entry name" value="GLFDHDRGNASE"/>
</dbReference>
<keyword evidence="2 5" id="KW-0560">Oxidoreductase</keyword>
<dbReference type="InterPro" id="IPR046346">
    <property type="entry name" value="Aminoacid_DH-like_N_sf"/>
</dbReference>
<dbReference type="GO" id="GO:0004352">
    <property type="term" value="F:glutamate dehydrogenase (NAD+) activity"/>
    <property type="evidence" value="ECO:0000318"/>
    <property type="project" value="GO_Central"/>
</dbReference>
<evidence type="ECO:0000256" key="1">
    <source>
        <dbReference type="ARBA" id="ARBA00006382"/>
    </source>
</evidence>
<name>A0A139WAW2_TRICA</name>
<dbReference type="Gene3D" id="3.40.50.720">
    <property type="entry name" value="NAD(P)-binding Rossmann-like Domain"/>
    <property type="match status" value="1"/>
</dbReference>
<dbReference type="PIRSF" id="PIRSF000185">
    <property type="entry name" value="Glu_DH"/>
    <property type="match status" value="1"/>
</dbReference>
<evidence type="ECO:0000256" key="3">
    <source>
        <dbReference type="ARBA" id="ARBA00047867"/>
    </source>
</evidence>
<protein>
    <recommendedName>
        <fullName evidence="5">Glutamate dehydrogenase</fullName>
    </recommendedName>
</protein>
<dbReference type="SUPFAM" id="SSF53223">
    <property type="entry name" value="Aminoacid dehydrogenase-like, N-terminal domain"/>
    <property type="match status" value="1"/>
</dbReference>
<dbReference type="KEGG" id="tca:657226"/>
<dbReference type="EMBL" id="KQ971380">
    <property type="protein sequence ID" value="KYB25039.1"/>
    <property type="molecule type" value="Genomic_DNA"/>
</dbReference>
<dbReference type="SUPFAM" id="SSF51735">
    <property type="entry name" value="NAD(P)-binding Rossmann-fold domains"/>
    <property type="match status" value="1"/>
</dbReference>
<dbReference type="InterPro" id="IPR006095">
    <property type="entry name" value="Glu/Leu/Phe/Val/Trp_DH"/>
</dbReference>
<accession>A0A139WAW2</accession>
<dbReference type="GO" id="GO:0005739">
    <property type="term" value="C:mitochondrion"/>
    <property type="evidence" value="ECO:0000318"/>
    <property type="project" value="GO_Central"/>
</dbReference>
<evidence type="ECO:0000256" key="5">
    <source>
        <dbReference type="PIRNR" id="PIRNR000185"/>
    </source>
</evidence>
<dbReference type="Pfam" id="PF00208">
    <property type="entry name" value="ELFV_dehydrog"/>
    <property type="match status" value="1"/>
</dbReference>
<dbReference type="PANTHER" id="PTHR11606">
    <property type="entry name" value="GLUTAMATE DEHYDROGENASE"/>
    <property type="match status" value="1"/>
</dbReference>
<evidence type="ECO:0000259" key="8">
    <source>
        <dbReference type="SMART" id="SM00839"/>
    </source>
</evidence>
<comment type="similarity">
    <text evidence="1 5 7">Belongs to the Glu/Leu/Phe/Val dehydrogenases family.</text>
</comment>
<sequence length="507" mass="57086">MPLKLPKFTYEIPDRYRNSFYLVNAAFFDQVNWYLHHAYELCFPKLVTQLKNLQPNLTDPQAVQKVHQVIKILDQCNSVLDIRFPIKLENGTKEVVRGFRAHHGLYSGFGTCMGGLRVKEDLTRDHVKALAVLTTYKHACMGVRLAGGHGGVKINPGRYKPIELQRITKKYAAELYRKGFCDGQTDIIEPDINVGGREMAWIAAIFPKDYERVMVAGKPVELGGIPNYEKMASQGIFFALDYFLNNDAILERIGMSKGGLQHKTYIIQGIGKLGGALAKFLENCGATCVGIKEQDAFIYDMEGINIQSVLDYFKANKTILNYTNAKPVSNDDIFKEQCDILILAAEQKTLNCHIADKIKAKVIIEGANGAITPTAHRILTGRKKLVLPDIYVSSGHSIASYLEYLFHLKRDGLEFPVLRNLYWNILDYFDAEKVQGQVVSTATTQKILCCDVKPDILSYGIEHVMAETGKELIEIAKEFRIDLDLRTAGYIKAVQSIHNSIYEAKKY</sequence>
<dbReference type="Gene3D" id="3.40.50.10860">
    <property type="entry name" value="Leucine Dehydrogenase, chain A, domain 1"/>
    <property type="match status" value="1"/>
</dbReference>
<organism evidence="9 10">
    <name type="scientific">Tribolium castaneum</name>
    <name type="common">Red flour beetle</name>
    <dbReference type="NCBI Taxonomy" id="7070"/>
    <lineage>
        <taxon>Eukaryota</taxon>
        <taxon>Metazoa</taxon>
        <taxon>Ecdysozoa</taxon>
        <taxon>Arthropoda</taxon>
        <taxon>Hexapoda</taxon>
        <taxon>Insecta</taxon>
        <taxon>Pterygota</taxon>
        <taxon>Neoptera</taxon>
        <taxon>Endopterygota</taxon>
        <taxon>Coleoptera</taxon>
        <taxon>Polyphaga</taxon>
        <taxon>Cucujiformia</taxon>
        <taxon>Tenebrionidae</taxon>
        <taxon>Tenebrionidae incertae sedis</taxon>
        <taxon>Tribolium</taxon>
    </lineage>
</organism>
<evidence type="ECO:0000256" key="7">
    <source>
        <dbReference type="RuleBase" id="RU004417"/>
    </source>
</evidence>
<dbReference type="STRING" id="7070.A0A139WAW2"/>
<dbReference type="eggNOG" id="KOG2250">
    <property type="taxonomic scope" value="Eukaryota"/>
</dbReference>
<dbReference type="InterPro" id="IPR006096">
    <property type="entry name" value="Glu/Leu/Phe/Val/Trp_DH_C"/>
</dbReference>
<dbReference type="InterPro" id="IPR014362">
    <property type="entry name" value="Glu_DH"/>
</dbReference>
<comment type="catalytic activity">
    <reaction evidence="3">
        <text>L-glutamate + NAD(+) + H2O = 2-oxoglutarate + NH4(+) + NADH + H(+)</text>
        <dbReference type="Rhea" id="RHEA:15133"/>
        <dbReference type="ChEBI" id="CHEBI:15377"/>
        <dbReference type="ChEBI" id="CHEBI:15378"/>
        <dbReference type="ChEBI" id="CHEBI:16810"/>
        <dbReference type="ChEBI" id="CHEBI:28938"/>
        <dbReference type="ChEBI" id="CHEBI:29985"/>
        <dbReference type="ChEBI" id="CHEBI:57540"/>
        <dbReference type="ChEBI" id="CHEBI:57945"/>
        <dbReference type="EC" id="1.4.1.3"/>
    </reaction>
</comment>
<proteinExistence type="inferred from homology"/>
<dbReference type="CDD" id="cd01076">
    <property type="entry name" value="NAD_bind_1_Glu_DH"/>
    <property type="match status" value="1"/>
</dbReference>